<dbReference type="Pfam" id="PF00291">
    <property type="entry name" value="PALP"/>
    <property type="match status" value="1"/>
</dbReference>
<reference evidence="4 5" key="1">
    <citation type="submission" date="2018-09" db="EMBL/GenBank/DDBJ databases">
        <title>Optimization and identification of Corynebacterium falsenii FN1-14 from fish paste.</title>
        <authorList>
            <person name="Daroonpunt R."/>
            <person name="Tanasupawat S."/>
        </authorList>
    </citation>
    <scope>NUCLEOTIDE SEQUENCE [LARGE SCALE GENOMIC DNA]</scope>
    <source>
        <strain evidence="4 5">FN1-14</strain>
    </source>
</reference>
<sequence length="357" mass="37307">MAYMPLAPYSGVSALLGNTPLVELPRLAEVVARAAGGTGATSSPTPSTAPFRLWAKLEQFNPGGSAKDRTAAALVEAAIAQGLIDPTSPVTLVESSSGNLGIALARQALLRGWEFHCVVDPRVNSATIAMMEALGATVDKITSPDPETGDWLAARRARVQELLTDIPHAINLDQYSNRAAFTAHCDGTMTEILRDLGHAPDWLFVAMSTTGTIGGCLRKLADVGATTHSVGVDAFGSVLFGGTRATRLLPGFGAGVIPKLSEEVTPTEIMRIHDLDSVIGARVLARTEGILPGASGGAVVSALLQAAPAIDPGSDVVMVLHDGGANYLDTIYNDTWVEHNLDSSATLIERRVREVVG</sequence>
<dbReference type="GO" id="GO:0016765">
    <property type="term" value="F:transferase activity, transferring alkyl or aryl (other than methyl) groups"/>
    <property type="evidence" value="ECO:0007669"/>
    <property type="project" value="UniProtKB-ARBA"/>
</dbReference>
<dbReference type="InterPro" id="IPR036052">
    <property type="entry name" value="TrpB-like_PALP_sf"/>
</dbReference>
<evidence type="ECO:0000256" key="2">
    <source>
        <dbReference type="ARBA" id="ARBA00022898"/>
    </source>
</evidence>
<dbReference type="CDD" id="cd01561">
    <property type="entry name" value="CBS_like"/>
    <property type="match status" value="1"/>
</dbReference>
<evidence type="ECO:0000313" key="4">
    <source>
        <dbReference type="EMBL" id="RIX36325.1"/>
    </source>
</evidence>
<keyword evidence="2" id="KW-0663">Pyridoxal phosphate</keyword>
<dbReference type="OrthoDB" id="5176350at2"/>
<evidence type="ECO:0000256" key="1">
    <source>
        <dbReference type="ARBA" id="ARBA00001933"/>
    </source>
</evidence>
<evidence type="ECO:0000259" key="3">
    <source>
        <dbReference type="Pfam" id="PF00291"/>
    </source>
</evidence>
<proteinExistence type="predicted"/>
<dbReference type="InterPro" id="IPR050214">
    <property type="entry name" value="Cys_Synth/Cystath_Beta-Synth"/>
</dbReference>
<dbReference type="STRING" id="1451189.CFAL_00275"/>
<dbReference type="EMBL" id="QXJK01000002">
    <property type="protein sequence ID" value="RIX36325.1"/>
    <property type="molecule type" value="Genomic_DNA"/>
</dbReference>
<dbReference type="InterPro" id="IPR001926">
    <property type="entry name" value="TrpB-like_PALP"/>
</dbReference>
<evidence type="ECO:0000313" key="5">
    <source>
        <dbReference type="Proteomes" id="UP000285278"/>
    </source>
</evidence>
<comment type="cofactor">
    <cofactor evidence="1">
        <name>pyridoxal 5'-phosphate</name>
        <dbReference type="ChEBI" id="CHEBI:597326"/>
    </cofactor>
</comment>
<dbReference type="InterPro" id="IPR001216">
    <property type="entry name" value="P-phosphate_BS"/>
</dbReference>
<organism evidence="4 5">
    <name type="scientific">Corynebacterium falsenii</name>
    <dbReference type="NCBI Taxonomy" id="108486"/>
    <lineage>
        <taxon>Bacteria</taxon>
        <taxon>Bacillati</taxon>
        <taxon>Actinomycetota</taxon>
        <taxon>Actinomycetes</taxon>
        <taxon>Mycobacteriales</taxon>
        <taxon>Corynebacteriaceae</taxon>
        <taxon>Corynebacterium</taxon>
    </lineage>
</organism>
<protein>
    <submittedName>
        <fullName evidence="4">Pyridoxal-phosphate dependent enzyme</fullName>
    </submittedName>
</protein>
<dbReference type="SUPFAM" id="SSF53686">
    <property type="entry name" value="Tryptophan synthase beta subunit-like PLP-dependent enzymes"/>
    <property type="match status" value="1"/>
</dbReference>
<feature type="domain" description="Tryptophan synthase beta chain-like PALP" evidence="3">
    <location>
        <begin position="13"/>
        <end position="321"/>
    </location>
</feature>
<comment type="caution">
    <text evidence="4">The sequence shown here is derived from an EMBL/GenBank/DDBJ whole genome shotgun (WGS) entry which is preliminary data.</text>
</comment>
<keyword evidence="5" id="KW-1185">Reference proteome</keyword>
<dbReference type="PANTHER" id="PTHR10314">
    <property type="entry name" value="CYSTATHIONINE BETA-SYNTHASE"/>
    <property type="match status" value="1"/>
</dbReference>
<accession>A0A418Q9B3</accession>
<dbReference type="AlphaFoldDB" id="A0A418Q9B3"/>
<name>A0A418Q9B3_9CORY</name>
<dbReference type="PROSITE" id="PS00901">
    <property type="entry name" value="CYS_SYNTHASE"/>
    <property type="match status" value="1"/>
</dbReference>
<dbReference type="Gene3D" id="3.40.50.1100">
    <property type="match status" value="2"/>
</dbReference>
<dbReference type="Proteomes" id="UP000285278">
    <property type="component" value="Unassembled WGS sequence"/>
</dbReference>
<gene>
    <name evidence="4" type="ORF">D3M95_02120</name>
</gene>
<dbReference type="GO" id="GO:0006535">
    <property type="term" value="P:cysteine biosynthetic process from serine"/>
    <property type="evidence" value="ECO:0007669"/>
    <property type="project" value="InterPro"/>
</dbReference>
<dbReference type="RefSeq" id="WP_119664407.1">
    <property type="nucleotide sequence ID" value="NZ_QXJK01000002.1"/>
</dbReference>